<protein>
    <submittedName>
        <fullName evidence="1">Uncharacterized protein</fullName>
    </submittedName>
</protein>
<name>A0ACC2DP61_DIPCM</name>
<comment type="caution">
    <text evidence="1">The sequence shown here is derived from an EMBL/GenBank/DDBJ whole genome shotgun (WGS) entry which is preliminary data.</text>
</comment>
<evidence type="ECO:0000313" key="1">
    <source>
        <dbReference type="EMBL" id="KAJ7555767.1"/>
    </source>
</evidence>
<sequence length="319" mass="35492">MASSSSSPSSQRSNSHRFTVGYALTSKKTKSFMQPKLESYARNKGITFVPINHNKPLEEQGPFDAILHKIYGRDWREALEVFSKRHPDVIVLDPPEAIQHLRSRQSMLQGVANLNLCHQYGKVGIPKQLVVTGGSLSAPELVTRAGLKLPLVVKPLLADGTANSHALSIAYDVPCLSQLDPPFVVQEFIKHGGLLFKVYVMGDSLNVVRRPSLADICVGNSGAHGLIPFPRVSSASAPAEESYLDPQTAELPPQQLLDSLARELRQRLGLSLFNMDIIRAREKLNNYYVIDINYFPGYGKMPDYEIFFTEFLLRLSKKC</sequence>
<gene>
    <name evidence="1" type="ORF">O6H91_05G054200</name>
</gene>
<accession>A0ACC2DP61</accession>
<keyword evidence="2" id="KW-1185">Reference proteome</keyword>
<reference evidence="2" key="1">
    <citation type="journal article" date="2024" name="Proc. Natl. Acad. Sci. U.S.A.">
        <title>Extraordinary preservation of gene collinearity over three hundred million years revealed in homosporous lycophytes.</title>
        <authorList>
            <person name="Li C."/>
            <person name="Wickell D."/>
            <person name="Kuo L.Y."/>
            <person name="Chen X."/>
            <person name="Nie B."/>
            <person name="Liao X."/>
            <person name="Peng D."/>
            <person name="Ji J."/>
            <person name="Jenkins J."/>
            <person name="Williams M."/>
            <person name="Shu S."/>
            <person name="Plott C."/>
            <person name="Barry K."/>
            <person name="Rajasekar S."/>
            <person name="Grimwood J."/>
            <person name="Han X."/>
            <person name="Sun S."/>
            <person name="Hou Z."/>
            <person name="He W."/>
            <person name="Dai G."/>
            <person name="Sun C."/>
            <person name="Schmutz J."/>
            <person name="Leebens-Mack J.H."/>
            <person name="Li F.W."/>
            <person name="Wang L."/>
        </authorList>
    </citation>
    <scope>NUCLEOTIDE SEQUENCE [LARGE SCALE GENOMIC DNA]</scope>
    <source>
        <strain evidence="2">cv. PW_Plant_1</strain>
    </source>
</reference>
<proteinExistence type="predicted"/>
<dbReference type="EMBL" id="CM055096">
    <property type="protein sequence ID" value="KAJ7555767.1"/>
    <property type="molecule type" value="Genomic_DNA"/>
</dbReference>
<evidence type="ECO:0000313" key="2">
    <source>
        <dbReference type="Proteomes" id="UP001162992"/>
    </source>
</evidence>
<organism evidence="1 2">
    <name type="scientific">Diphasiastrum complanatum</name>
    <name type="common">Issler's clubmoss</name>
    <name type="synonym">Lycopodium complanatum</name>
    <dbReference type="NCBI Taxonomy" id="34168"/>
    <lineage>
        <taxon>Eukaryota</taxon>
        <taxon>Viridiplantae</taxon>
        <taxon>Streptophyta</taxon>
        <taxon>Embryophyta</taxon>
        <taxon>Tracheophyta</taxon>
        <taxon>Lycopodiopsida</taxon>
        <taxon>Lycopodiales</taxon>
        <taxon>Lycopodiaceae</taxon>
        <taxon>Lycopodioideae</taxon>
        <taxon>Diphasiastrum</taxon>
    </lineage>
</organism>
<dbReference type="Proteomes" id="UP001162992">
    <property type="component" value="Chromosome 5"/>
</dbReference>